<proteinExistence type="predicted"/>
<evidence type="ECO:0000313" key="1">
    <source>
        <dbReference type="EMBL" id="QWC10293.1"/>
    </source>
</evidence>
<keyword evidence="2" id="KW-1185">Reference proteome</keyword>
<dbReference type="Proteomes" id="UP000676885">
    <property type="component" value="Chromosome"/>
</dbReference>
<name>A0A975R183_9MICC</name>
<organism evidence="1 2">
    <name type="scientific">Arthrobacter jiangjiafuii</name>
    <dbReference type="NCBI Taxonomy" id="2817475"/>
    <lineage>
        <taxon>Bacteria</taxon>
        <taxon>Bacillati</taxon>
        <taxon>Actinomycetota</taxon>
        <taxon>Actinomycetes</taxon>
        <taxon>Micrococcales</taxon>
        <taxon>Micrococcaceae</taxon>
        <taxon>Arthrobacter</taxon>
    </lineage>
</organism>
<dbReference type="KEGG" id="ajg:KKR91_01165"/>
<dbReference type="AlphaFoldDB" id="A0A975R183"/>
<evidence type="ECO:0000313" key="2">
    <source>
        <dbReference type="Proteomes" id="UP000676885"/>
    </source>
</evidence>
<gene>
    <name evidence="1" type="ORF">KKR91_01165</name>
</gene>
<protein>
    <submittedName>
        <fullName evidence="1">Uncharacterized protein</fullName>
    </submittedName>
</protein>
<dbReference type="RefSeq" id="WP_210231515.1">
    <property type="nucleotide sequence ID" value="NZ_CP076022.1"/>
</dbReference>
<reference evidence="1 2" key="1">
    <citation type="submission" date="2021-05" db="EMBL/GenBank/DDBJ databases">
        <title>Novel species in genus Arthrobacter.</title>
        <authorList>
            <person name="Zhang G."/>
        </authorList>
    </citation>
    <scope>NUCLEOTIDE SEQUENCE [LARGE SCALE GENOMIC DNA]</scope>
    <source>
        <strain evidence="2">zg-ZUI227</strain>
    </source>
</reference>
<sequence>MAKLTTPNSTAVVDVPDELVARYVADGWLEEKPKAAPKAAPKRDKDK</sequence>
<accession>A0A975R183</accession>
<dbReference type="EMBL" id="CP076022">
    <property type="protein sequence ID" value="QWC10293.1"/>
    <property type="molecule type" value="Genomic_DNA"/>
</dbReference>